<dbReference type="Gene3D" id="1.10.10.10">
    <property type="entry name" value="Winged helix-like DNA-binding domain superfamily/Winged helix DNA-binding domain"/>
    <property type="match status" value="1"/>
</dbReference>
<reference evidence="6 7" key="1">
    <citation type="submission" date="2014-03" db="EMBL/GenBank/DDBJ databases">
        <title>Genomics of Bifidobacteria.</title>
        <authorList>
            <person name="Ventura M."/>
            <person name="Milani C."/>
            <person name="Lugli G.A."/>
        </authorList>
    </citation>
    <scope>NUCLEOTIDE SEQUENCE [LARGE SCALE GENOMIC DNA]</scope>
    <source>
        <strain evidence="6 7">LMG 11597</strain>
    </source>
</reference>
<dbReference type="PANTHER" id="PTHR30346:SF0">
    <property type="entry name" value="HCA OPERON TRANSCRIPTIONAL ACTIVATOR HCAR"/>
    <property type="match status" value="1"/>
</dbReference>
<dbReference type="InterPro" id="IPR005119">
    <property type="entry name" value="LysR_subst-bd"/>
</dbReference>
<dbReference type="FunFam" id="1.10.10.10:FF:000001">
    <property type="entry name" value="LysR family transcriptional regulator"/>
    <property type="match status" value="1"/>
</dbReference>
<name>A0A087E9Z8_9BIFI</name>
<comment type="caution">
    <text evidence="6">The sequence shown here is derived from an EMBL/GenBank/DDBJ whole genome shotgun (WGS) entry which is preliminary data.</text>
</comment>
<dbReference type="SUPFAM" id="SSF46785">
    <property type="entry name" value="Winged helix' DNA-binding domain"/>
    <property type="match status" value="1"/>
</dbReference>
<evidence type="ECO:0000256" key="3">
    <source>
        <dbReference type="ARBA" id="ARBA00023125"/>
    </source>
</evidence>
<accession>A0A087E9Z8</accession>
<evidence type="ECO:0000313" key="7">
    <source>
        <dbReference type="Proteomes" id="UP000029055"/>
    </source>
</evidence>
<dbReference type="PANTHER" id="PTHR30346">
    <property type="entry name" value="TRANSCRIPTIONAL DUAL REGULATOR HCAR-RELATED"/>
    <property type="match status" value="1"/>
</dbReference>
<keyword evidence="2" id="KW-0805">Transcription regulation</keyword>
<organism evidence="6 7">
    <name type="scientific">Bifidobacterium subtile</name>
    <dbReference type="NCBI Taxonomy" id="77635"/>
    <lineage>
        <taxon>Bacteria</taxon>
        <taxon>Bacillati</taxon>
        <taxon>Actinomycetota</taxon>
        <taxon>Actinomycetes</taxon>
        <taxon>Bifidobacteriales</taxon>
        <taxon>Bifidobacteriaceae</taxon>
        <taxon>Bifidobacterium</taxon>
    </lineage>
</organism>
<evidence type="ECO:0000313" key="6">
    <source>
        <dbReference type="EMBL" id="KFJ04599.1"/>
    </source>
</evidence>
<evidence type="ECO:0000256" key="4">
    <source>
        <dbReference type="ARBA" id="ARBA00023163"/>
    </source>
</evidence>
<protein>
    <submittedName>
        <fullName evidence="6">Transcriptional regulator</fullName>
    </submittedName>
</protein>
<dbReference type="InterPro" id="IPR000847">
    <property type="entry name" value="LysR_HTH_N"/>
</dbReference>
<dbReference type="Pfam" id="PF03466">
    <property type="entry name" value="LysR_substrate"/>
    <property type="match status" value="1"/>
</dbReference>
<dbReference type="OrthoDB" id="3176554at2"/>
<dbReference type="GO" id="GO:0003677">
    <property type="term" value="F:DNA binding"/>
    <property type="evidence" value="ECO:0007669"/>
    <property type="project" value="UniProtKB-KW"/>
</dbReference>
<keyword evidence="7" id="KW-1185">Reference proteome</keyword>
<comment type="similarity">
    <text evidence="1">Belongs to the LysR transcriptional regulatory family.</text>
</comment>
<dbReference type="GO" id="GO:0032993">
    <property type="term" value="C:protein-DNA complex"/>
    <property type="evidence" value="ECO:0007669"/>
    <property type="project" value="TreeGrafter"/>
</dbReference>
<dbReference type="Pfam" id="PF00126">
    <property type="entry name" value="HTH_1"/>
    <property type="match status" value="1"/>
</dbReference>
<gene>
    <name evidence="6" type="ORF">BISU_0606</name>
</gene>
<dbReference type="EMBL" id="JGZR01000003">
    <property type="protein sequence ID" value="KFJ04599.1"/>
    <property type="molecule type" value="Genomic_DNA"/>
</dbReference>
<dbReference type="Gene3D" id="3.40.190.290">
    <property type="match status" value="1"/>
</dbReference>
<dbReference type="InterPro" id="IPR036388">
    <property type="entry name" value="WH-like_DNA-bd_sf"/>
</dbReference>
<dbReference type="eggNOG" id="COG0583">
    <property type="taxonomic scope" value="Bacteria"/>
</dbReference>
<dbReference type="STRING" id="77635.BISU_0606"/>
<dbReference type="PROSITE" id="PS50931">
    <property type="entry name" value="HTH_LYSR"/>
    <property type="match status" value="1"/>
</dbReference>
<dbReference type="SUPFAM" id="SSF53850">
    <property type="entry name" value="Periplasmic binding protein-like II"/>
    <property type="match status" value="1"/>
</dbReference>
<evidence type="ECO:0000256" key="1">
    <source>
        <dbReference type="ARBA" id="ARBA00009437"/>
    </source>
</evidence>
<dbReference type="PRINTS" id="PR00039">
    <property type="entry name" value="HTHLYSR"/>
</dbReference>
<dbReference type="InterPro" id="IPR036390">
    <property type="entry name" value="WH_DNA-bd_sf"/>
</dbReference>
<dbReference type="GO" id="GO:0003700">
    <property type="term" value="F:DNA-binding transcription factor activity"/>
    <property type="evidence" value="ECO:0007669"/>
    <property type="project" value="InterPro"/>
</dbReference>
<evidence type="ECO:0000259" key="5">
    <source>
        <dbReference type="PROSITE" id="PS50931"/>
    </source>
</evidence>
<proteinExistence type="inferred from homology"/>
<dbReference type="AlphaFoldDB" id="A0A087E9Z8"/>
<dbReference type="Proteomes" id="UP000029055">
    <property type="component" value="Unassembled WGS sequence"/>
</dbReference>
<sequence length="301" mass="33211">MADFELRQVRIFVTVAEELHFRRAADRLFLPQSVVSEQVKRLEHALGVELFDRSRRNIILTSAGMSLLPLARTLLDDAAALSSAANEYRSTRVLRLGIGCGMGRRVPLVFKDLARKGYTVRAVEVPPEQRAASLADGTIDAAFFRGRVRDMRLRSGRVWEDRLIAAMPEHHPLAGKDSVSIQELAGSPVALASYDVNPALHDVLNEAYSAQGLRLTVGMPFTSVEATFAVMAANPTPMWTPIYETYEAEHQYEGIRVVSIEPTITIPTFLVAAPTMQNHWYSDLIGTCETVAMSCAEPIAA</sequence>
<feature type="domain" description="HTH lysR-type" evidence="5">
    <location>
        <begin position="4"/>
        <end position="61"/>
    </location>
</feature>
<keyword evidence="4" id="KW-0804">Transcription</keyword>
<dbReference type="RefSeq" id="WP_024462791.1">
    <property type="nucleotide sequence ID" value="NZ_CP062939.1"/>
</dbReference>
<keyword evidence="3" id="KW-0238">DNA-binding</keyword>
<evidence type="ECO:0000256" key="2">
    <source>
        <dbReference type="ARBA" id="ARBA00023015"/>
    </source>
</evidence>